<keyword evidence="6 8" id="KW-0472">Membrane</keyword>
<dbReference type="GO" id="GO:0015031">
    <property type="term" value="P:protein transport"/>
    <property type="evidence" value="ECO:0007669"/>
    <property type="project" value="UniProtKB-KW"/>
</dbReference>
<sequence>MEDYLKYGKYKMLNISAARRAQKKGLELNIAPLIDMVFILLIFFLVTTSFVKETGVDINRPAANTAVSRAKASILVGVTKDNRIFMDRREIDIRAVRANVERSMAENPEASVVIVADKESTTGVVISVMDNCKLAGAENVAIAASHQNQE</sequence>
<evidence type="ECO:0000256" key="7">
    <source>
        <dbReference type="RuleBase" id="RU003879"/>
    </source>
</evidence>
<comment type="caution">
    <text evidence="9">The sequence shown here is derived from an EMBL/GenBank/DDBJ whole genome shotgun (WGS) entry which is preliminary data.</text>
</comment>
<organism evidence="9 10">
    <name type="scientific">Candidatus Magnetoglobus multicellularis str. Araruama</name>
    <dbReference type="NCBI Taxonomy" id="890399"/>
    <lineage>
        <taxon>Bacteria</taxon>
        <taxon>Pseudomonadati</taxon>
        <taxon>Thermodesulfobacteriota</taxon>
        <taxon>Desulfobacteria</taxon>
        <taxon>Desulfobacterales</taxon>
        <taxon>Desulfobacteraceae</taxon>
        <taxon>Candidatus Magnetoglobus</taxon>
    </lineage>
</organism>
<comment type="similarity">
    <text evidence="2 7">Belongs to the ExbD/TolR family.</text>
</comment>
<dbReference type="PANTHER" id="PTHR30558">
    <property type="entry name" value="EXBD MEMBRANE COMPONENT OF PMF-DRIVEN MACROMOLECULE IMPORT SYSTEM"/>
    <property type="match status" value="1"/>
</dbReference>
<evidence type="ECO:0000256" key="8">
    <source>
        <dbReference type="SAM" id="Phobius"/>
    </source>
</evidence>
<dbReference type="InterPro" id="IPR003400">
    <property type="entry name" value="ExbD"/>
</dbReference>
<dbReference type="GO" id="GO:0005886">
    <property type="term" value="C:plasma membrane"/>
    <property type="evidence" value="ECO:0007669"/>
    <property type="project" value="UniProtKB-SubCell"/>
</dbReference>
<evidence type="ECO:0000256" key="6">
    <source>
        <dbReference type="ARBA" id="ARBA00023136"/>
    </source>
</evidence>
<evidence type="ECO:0000256" key="3">
    <source>
        <dbReference type="ARBA" id="ARBA00022475"/>
    </source>
</evidence>
<keyword evidence="5 8" id="KW-1133">Transmembrane helix</keyword>
<evidence type="ECO:0000313" key="10">
    <source>
        <dbReference type="Proteomes" id="UP000189670"/>
    </source>
</evidence>
<dbReference type="Pfam" id="PF02472">
    <property type="entry name" value="ExbD"/>
    <property type="match status" value="1"/>
</dbReference>
<comment type="subcellular location">
    <subcellularLocation>
        <location evidence="1">Cell membrane</location>
        <topology evidence="1">Single-pass membrane protein</topology>
    </subcellularLocation>
    <subcellularLocation>
        <location evidence="7">Cell membrane</location>
        <topology evidence="7">Single-pass type II membrane protein</topology>
    </subcellularLocation>
</comment>
<dbReference type="Gene3D" id="3.30.420.270">
    <property type="match status" value="1"/>
</dbReference>
<evidence type="ECO:0000256" key="5">
    <source>
        <dbReference type="ARBA" id="ARBA00022989"/>
    </source>
</evidence>
<dbReference type="Proteomes" id="UP000189670">
    <property type="component" value="Unassembled WGS sequence"/>
</dbReference>
<evidence type="ECO:0000256" key="1">
    <source>
        <dbReference type="ARBA" id="ARBA00004162"/>
    </source>
</evidence>
<keyword evidence="7" id="KW-0653">Protein transport</keyword>
<dbReference type="PANTHER" id="PTHR30558:SF13">
    <property type="entry name" value="BIOPOLYMER TRANSPORT PROTEIN EXBD2"/>
    <property type="match status" value="1"/>
</dbReference>
<name>A0A1V1P9I4_9BACT</name>
<keyword evidence="7" id="KW-0813">Transport</keyword>
<keyword evidence="4 7" id="KW-0812">Transmembrane</keyword>
<feature type="transmembrane region" description="Helical" evidence="8">
    <location>
        <begin position="30"/>
        <end position="51"/>
    </location>
</feature>
<protein>
    <submittedName>
        <fullName evidence="9">Biopolymer transport protein ExbD</fullName>
    </submittedName>
</protein>
<reference evidence="10" key="1">
    <citation type="submission" date="2012-11" db="EMBL/GenBank/DDBJ databases">
        <authorList>
            <person name="Lucero-Rivera Y.E."/>
            <person name="Tovar-Ramirez D."/>
        </authorList>
    </citation>
    <scope>NUCLEOTIDE SEQUENCE [LARGE SCALE GENOMIC DNA]</scope>
    <source>
        <strain evidence="10">Araruama</strain>
    </source>
</reference>
<dbReference type="AlphaFoldDB" id="A0A1V1P9I4"/>
<accession>A0A1V1P9I4</accession>
<proteinExistence type="inferred from homology"/>
<evidence type="ECO:0000313" key="9">
    <source>
        <dbReference type="EMBL" id="ETR71434.1"/>
    </source>
</evidence>
<evidence type="ECO:0000256" key="4">
    <source>
        <dbReference type="ARBA" id="ARBA00022692"/>
    </source>
</evidence>
<gene>
    <name evidence="9" type="ORF">OMM_08130</name>
</gene>
<dbReference type="EMBL" id="ATBP01000269">
    <property type="protein sequence ID" value="ETR71434.1"/>
    <property type="molecule type" value="Genomic_DNA"/>
</dbReference>
<dbReference type="GO" id="GO:0022857">
    <property type="term" value="F:transmembrane transporter activity"/>
    <property type="evidence" value="ECO:0007669"/>
    <property type="project" value="InterPro"/>
</dbReference>
<keyword evidence="3" id="KW-1003">Cell membrane</keyword>
<evidence type="ECO:0000256" key="2">
    <source>
        <dbReference type="ARBA" id="ARBA00005811"/>
    </source>
</evidence>